<reference evidence="2" key="1">
    <citation type="submission" date="2021-03" db="EMBL/GenBank/DDBJ databases">
        <title>Draft genome sequence of rust myrtle Austropuccinia psidii MF-1, a brazilian biotype.</title>
        <authorList>
            <person name="Quecine M.C."/>
            <person name="Pachon D.M.R."/>
            <person name="Bonatelli M.L."/>
            <person name="Correr F.H."/>
            <person name="Franceschini L.M."/>
            <person name="Leite T.F."/>
            <person name="Margarido G.R.A."/>
            <person name="Almeida C.A."/>
            <person name="Ferrarezi J.A."/>
            <person name="Labate C.A."/>
        </authorList>
    </citation>
    <scope>NUCLEOTIDE SEQUENCE</scope>
    <source>
        <strain evidence="2">MF-1</strain>
    </source>
</reference>
<dbReference type="CDD" id="cd09272">
    <property type="entry name" value="RNase_HI_RT_Ty1"/>
    <property type="match status" value="1"/>
</dbReference>
<comment type="caution">
    <text evidence="2">The sequence shown here is derived from an EMBL/GenBank/DDBJ whole genome shotgun (WGS) entry which is preliminary data.</text>
</comment>
<dbReference type="InterPro" id="IPR043502">
    <property type="entry name" value="DNA/RNA_pol_sf"/>
</dbReference>
<gene>
    <name evidence="2" type="ORF">O181_041628</name>
</gene>
<dbReference type="PANTHER" id="PTHR11439">
    <property type="entry name" value="GAG-POL-RELATED RETROTRANSPOSON"/>
    <property type="match status" value="1"/>
</dbReference>
<evidence type="ECO:0000313" key="2">
    <source>
        <dbReference type="EMBL" id="MBW0501913.1"/>
    </source>
</evidence>
<dbReference type="PANTHER" id="PTHR11439:SF467">
    <property type="entry name" value="INTEGRASE CATALYTIC DOMAIN-CONTAINING PROTEIN"/>
    <property type="match status" value="1"/>
</dbReference>
<dbReference type="OrthoDB" id="3251181at2759"/>
<dbReference type="SUPFAM" id="SSF56672">
    <property type="entry name" value="DNA/RNA polymerases"/>
    <property type="match status" value="1"/>
</dbReference>
<keyword evidence="3" id="KW-1185">Reference proteome</keyword>
<sequence length="488" mass="55737">MYCNGTPTNYHEAKSTPQDAEWMEVYKEELRNLKSMGVWEEVEGDNVTKILGTQWVFSLKSDSNGRLLRHKARLIVQGHQQIQGVNFEETFAPTPTFATLRSILILTSKNSWKINTFDVTSAYLHSKINEVIFVRPPPGITIGENKVLRLKKALYGLKQAGKCWWLHLKNVLQEIGFKANNNDQSTYVYKISKDYAMLWIHVDNGVLVMRNNNIREKMKMKLTEKLKLRWDEDINSMVGIEIKWKGNGFCLKQPRLIKKLVQAIDSQLTASQPLPNIKLESSPASQIDRHYLKICDECSAQSLEALKHLVDYINTTKNQTLKIGVDNTRRDMEVYVNANWGGEGSRSKHGFCIILYGTMVAWNSKRQSCIASLTCKAKYMALSFAAREALWLASNIEDVIGHQCPVLLLDNKSAIQIEKNSSSKKKSRQIQRQFHIIDELVVGKKVKINWIATTEQMADIFTKAQGKIKTNQFGGCMECLWGCVLRRT</sequence>
<feature type="domain" description="Reverse transcriptase Ty1/copia-type" evidence="1">
    <location>
        <begin position="38"/>
        <end position="265"/>
    </location>
</feature>
<dbReference type="EMBL" id="AVOT02016565">
    <property type="protein sequence ID" value="MBW0501913.1"/>
    <property type="molecule type" value="Genomic_DNA"/>
</dbReference>
<evidence type="ECO:0000259" key="1">
    <source>
        <dbReference type="Pfam" id="PF07727"/>
    </source>
</evidence>
<name>A0A9Q3DJJ0_9BASI</name>
<evidence type="ECO:0000313" key="3">
    <source>
        <dbReference type="Proteomes" id="UP000765509"/>
    </source>
</evidence>
<organism evidence="2 3">
    <name type="scientific">Austropuccinia psidii MF-1</name>
    <dbReference type="NCBI Taxonomy" id="1389203"/>
    <lineage>
        <taxon>Eukaryota</taxon>
        <taxon>Fungi</taxon>
        <taxon>Dikarya</taxon>
        <taxon>Basidiomycota</taxon>
        <taxon>Pucciniomycotina</taxon>
        <taxon>Pucciniomycetes</taxon>
        <taxon>Pucciniales</taxon>
        <taxon>Sphaerophragmiaceae</taxon>
        <taxon>Austropuccinia</taxon>
    </lineage>
</organism>
<dbReference type="Pfam" id="PF07727">
    <property type="entry name" value="RVT_2"/>
    <property type="match status" value="1"/>
</dbReference>
<dbReference type="Proteomes" id="UP000765509">
    <property type="component" value="Unassembled WGS sequence"/>
</dbReference>
<dbReference type="InterPro" id="IPR013103">
    <property type="entry name" value="RVT_2"/>
</dbReference>
<protein>
    <recommendedName>
        <fullName evidence="1">Reverse transcriptase Ty1/copia-type domain-containing protein</fullName>
    </recommendedName>
</protein>
<dbReference type="AlphaFoldDB" id="A0A9Q3DJJ0"/>
<accession>A0A9Q3DJJ0</accession>
<proteinExistence type="predicted"/>